<proteinExistence type="predicted"/>
<feature type="domain" description="EcxA zinc-binding" evidence="2">
    <location>
        <begin position="422"/>
        <end position="742"/>
    </location>
</feature>
<dbReference type="InterPro" id="IPR033413">
    <property type="entry name" value="DUF5117"/>
</dbReference>
<feature type="domain" description="DUF5118" evidence="4">
    <location>
        <begin position="47"/>
        <end position="92"/>
    </location>
</feature>
<evidence type="ECO:0000259" key="2">
    <source>
        <dbReference type="Pfam" id="PF16313"/>
    </source>
</evidence>
<sequence>MKSYTQMKGVKLKTLSLLLVVFTTSLFAQKKEEEKKDSIKDSSNVSYSKLKKEGNVKNGLFNIYKLKEDIYFEIPDSLFSKDFLIVNKVSKVPYELNGHGLNKGMAYETKLVRFYKDTVLNKVWVKTLTPRVKSPKDNAITLSVQENFGESIIEGFKIESENEEKTTALIKVNRVFNGEDKSFNDLLSNIGLGGSVKTKLSKVEKLKTFSKNIVVKSLLTTSVSEGKSTALPLSIGVTTNIVLLPTNVMKPRFGDKRIGYFSKPMDYYSDSQHEVEHRELITRWRLEPKEEDIEKYKKGELVTPKKQIVYYIDPATPKKWVSYIENGVYDWNKAFEQAGFKDAVVVKEVTKEDKDFDIDDVRYSVITYVASERQNAMGPSIVDPRSGEILESDIIWWHNLMKGLHQWIRVQTGPINPEARANVFSDEIMGESIRFVSSHEVGHTFGLKHNMGASFSYPVDSLRSASFTKKMGGTAPSIMDYARYNYVAQPGDNITEVSPKIGVYDKYAINWGYRWLDVKTPHEELPILNQWIRKHENDPLYFYGPQQGKVIDPRSQSEDLGDNAVKASEYGLKNLQRIVPNILIWTKEEGEDYYKAAKLYKAVIDQWQLYSGHVMANIGGIYINNTIYGDNKNTFVPVPAKVQKEALEYIINEAILPQKWLFTPELIHKVYPVRDAPDGERFYSPISMHRAYQTNMIYRLVHTDRLMRITENKVLSSDTEEVFTEEYLFDQLYKAIFKKTMKNEPLDMFDRMTQKNYVDVLTVDRNTLLKKTRQTTISSDDKNFKNVHFTYIPRVSDAGSNKRAELERILKLLKKKRKKGNIATQNHYNDLIARIEYNLNN</sequence>
<dbReference type="InterPro" id="IPR032534">
    <property type="entry name" value="EcxA_zinc-bd"/>
</dbReference>
<dbReference type="RefSeq" id="WP_120185533.1">
    <property type="nucleotide sequence ID" value="NZ_RAQM01000006.1"/>
</dbReference>
<dbReference type="Proteomes" id="UP000285780">
    <property type="component" value="Unassembled WGS sequence"/>
</dbReference>
<dbReference type="CDD" id="cd04276">
    <property type="entry name" value="ZnMc_MMP_like_2"/>
    <property type="match status" value="1"/>
</dbReference>
<evidence type="ECO:0000259" key="4">
    <source>
        <dbReference type="Pfam" id="PF17162"/>
    </source>
</evidence>
<keyword evidence="6" id="KW-1185">Reference proteome</keyword>
<dbReference type="InterPro" id="IPR034032">
    <property type="entry name" value="Zn_MMP-like_bac"/>
</dbReference>
<dbReference type="AlphaFoldDB" id="A0A420E448"/>
<accession>A0A420E448</accession>
<evidence type="ECO:0000313" key="5">
    <source>
        <dbReference type="EMBL" id="RKF04657.1"/>
    </source>
</evidence>
<evidence type="ECO:0000256" key="1">
    <source>
        <dbReference type="SAM" id="SignalP"/>
    </source>
</evidence>
<name>A0A420E448_9FLAO</name>
<feature type="chain" id="PRO_5019437975" evidence="1">
    <location>
        <begin position="29"/>
        <end position="841"/>
    </location>
</feature>
<dbReference type="Pfam" id="PF17148">
    <property type="entry name" value="DUF5117"/>
    <property type="match status" value="1"/>
</dbReference>
<keyword evidence="1" id="KW-0732">Signal</keyword>
<feature type="domain" description="DUF5117" evidence="3">
    <location>
        <begin position="104"/>
        <end position="289"/>
    </location>
</feature>
<feature type="signal peptide" evidence="1">
    <location>
        <begin position="1"/>
        <end position="28"/>
    </location>
</feature>
<evidence type="ECO:0000313" key="6">
    <source>
        <dbReference type="Proteomes" id="UP000285780"/>
    </source>
</evidence>
<comment type="caution">
    <text evidence="5">The sequence shown here is derived from an EMBL/GenBank/DDBJ whole genome shotgun (WGS) entry which is preliminary data.</text>
</comment>
<reference evidence="5 6" key="1">
    <citation type="submission" date="2018-09" db="EMBL/GenBank/DDBJ databases">
        <title>Genomic Encyclopedia of Archaeal and Bacterial Type Strains, Phase II (KMG-II): from individual species to whole genera.</title>
        <authorList>
            <person name="Goeker M."/>
        </authorList>
    </citation>
    <scope>NUCLEOTIDE SEQUENCE [LARGE SCALE GENOMIC DNA]</scope>
    <source>
        <strain evidence="5 6">DSM 16505</strain>
    </source>
</reference>
<dbReference type="Pfam" id="PF17162">
    <property type="entry name" value="DUF5118"/>
    <property type="match status" value="1"/>
</dbReference>
<evidence type="ECO:0000259" key="3">
    <source>
        <dbReference type="Pfam" id="PF17148"/>
    </source>
</evidence>
<dbReference type="SUPFAM" id="SSF55486">
    <property type="entry name" value="Metalloproteases ('zincins'), catalytic domain"/>
    <property type="match status" value="1"/>
</dbReference>
<dbReference type="Pfam" id="PF16313">
    <property type="entry name" value="DUF4953"/>
    <property type="match status" value="1"/>
</dbReference>
<protein>
    <submittedName>
        <fullName evidence="5">Uncharacterized protein DUF5118</fullName>
    </submittedName>
</protein>
<organism evidence="5 6">
    <name type="scientific">Tenacibaculum lutimaris</name>
    <dbReference type="NCBI Taxonomy" id="285258"/>
    <lineage>
        <taxon>Bacteria</taxon>
        <taxon>Pseudomonadati</taxon>
        <taxon>Bacteroidota</taxon>
        <taxon>Flavobacteriia</taxon>
        <taxon>Flavobacteriales</taxon>
        <taxon>Flavobacteriaceae</taxon>
        <taxon>Tenacibaculum</taxon>
    </lineage>
</organism>
<dbReference type="EMBL" id="RAQM01000006">
    <property type="protein sequence ID" value="RKF04657.1"/>
    <property type="molecule type" value="Genomic_DNA"/>
</dbReference>
<dbReference type="InterPro" id="IPR033428">
    <property type="entry name" value="DUF5118"/>
</dbReference>
<gene>
    <name evidence="5" type="ORF">C8N26_0042</name>
</gene>
<dbReference type="PANTHER" id="PTHR38478">
    <property type="entry name" value="PEPTIDASE M1A AND M12B"/>
    <property type="match status" value="1"/>
</dbReference>
<dbReference type="PANTHER" id="PTHR38478:SF1">
    <property type="entry name" value="ZINC DEPENDENT METALLOPROTEASE DOMAIN LIPOPROTEIN"/>
    <property type="match status" value="1"/>
</dbReference>